<dbReference type="GO" id="GO:0051287">
    <property type="term" value="F:NAD binding"/>
    <property type="evidence" value="ECO:0007669"/>
    <property type="project" value="InterPro"/>
</dbReference>
<dbReference type="InterPro" id="IPR050223">
    <property type="entry name" value="D-isomer_2-hydroxyacid_DH"/>
</dbReference>
<dbReference type="GO" id="GO:0030267">
    <property type="term" value="F:glyoxylate reductase (NADPH) activity"/>
    <property type="evidence" value="ECO:0007669"/>
    <property type="project" value="TreeGrafter"/>
</dbReference>
<dbReference type="PROSITE" id="PS00670">
    <property type="entry name" value="D_2_HYDROXYACID_DH_2"/>
    <property type="match status" value="1"/>
</dbReference>
<keyword evidence="3" id="KW-0520">NAD</keyword>
<accession>A0A2W2BQD0</accession>
<protein>
    <submittedName>
        <fullName evidence="7">Hydroxyacid dehydrogenase</fullName>
    </submittedName>
</protein>
<evidence type="ECO:0000256" key="3">
    <source>
        <dbReference type="ARBA" id="ARBA00023027"/>
    </source>
</evidence>
<reference evidence="7 8" key="1">
    <citation type="submission" date="2018-01" db="EMBL/GenBank/DDBJ databases">
        <title>Draft genome sequence of Jiangella sp. GTF31.</title>
        <authorList>
            <person name="Sahin N."/>
            <person name="Ay H."/>
            <person name="Saygin H."/>
        </authorList>
    </citation>
    <scope>NUCLEOTIDE SEQUENCE [LARGE SCALE GENOMIC DNA]</scope>
    <source>
        <strain evidence="7 8">GTF31</strain>
    </source>
</reference>
<dbReference type="GO" id="GO:0016618">
    <property type="term" value="F:hydroxypyruvate reductase [NAD(P)H] activity"/>
    <property type="evidence" value="ECO:0007669"/>
    <property type="project" value="TreeGrafter"/>
</dbReference>
<keyword evidence="8" id="KW-1185">Reference proteome</keyword>
<gene>
    <name evidence="7" type="ORF">C1I92_16145</name>
</gene>
<dbReference type="EMBL" id="POTW01000036">
    <property type="protein sequence ID" value="PZF82564.1"/>
    <property type="molecule type" value="Genomic_DNA"/>
</dbReference>
<feature type="domain" description="D-isomer specific 2-hydroxyacid dehydrogenase catalytic" evidence="5">
    <location>
        <begin position="66"/>
        <end position="344"/>
    </location>
</feature>
<keyword evidence="2 4" id="KW-0560">Oxidoreductase</keyword>
<name>A0A2W2BQD0_9ACTN</name>
<dbReference type="SUPFAM" id="SSF51735">
    <property type="entry name" value="NAD(P)-binding Rossmann-fold domains"/>
    <property type="match status" value="1"/>
</dbReference>
<dbReference type="PANTHER" id="PTHR10996:SF178">
    <property type="entry name" value="2-HYDROXYACID DEHYDROGENASE YGL185C-RELATED"/>
    <property type="match status" value="1"/>
</dbReference>
<sequence length="353" mass="38296">MSATCDDRRAGIARTSPLPRPRTVVAMGDSHFRDMFDLPRLNRLHHLCDVRGPLPAGSLDDALVRAELGEVEVLLTGWGCPPLDDDVLAAAPRLVAVFHAAGSVKTHIPPAGWARGLVVTSAADANAKPVAEFTLGTILLEGRRTWRYVEGYRQHRDGGDAWRRLVPPTLNHGAVVGLVGLSRVGRRVAELLRPFDVTVLVADPTAHASQAARVGATLVALDELLRCSDIVSLHAPELPETRHLLDRRRLALLRDDAVLINTARGALIDTEALIDACRDGRIRAILDVTEQEPLPAGSPLYELPSVQLTPHIAGAMHGEARRLADSALDELERFLDGRPLRHRVDAGRLSTMA</sequence>
<dbReference type="SUPFAM" id="SSF52283">
    <property type="entry name" value="Formate/glycerate dehydrogenase catalytic domain-like"/>
    <property type="match status" value="1"/>
</dbReference>
<evidence type="ECO:0000259" key="5">
    <source>
        <dbReference type="Pfam" id="PF00389"/>
    </source>
</evidence>
<evidence type="ECO:0000256" key="1">
    <source>
        <dbReference type="ARBA" id="ARBA00005854"/>
    </source>
</evidence>
<dbReference type="Proteomes" id="UP000248764">
    <property type="component" value="Unassembled WGS sequence"/>
</dbReference>
<comment type="caution">
    <text evidence="7">The sequence shown here is derived from an EMBL/GenBank/DDBJ whole genome shotgun (WGS) entry which is preliminary data.</text>
</comment>
<dbReference type="PANTHER" id="PTHR10996">
    <property type="entry name" value="2-HYDROXYACID DEHYDROGENASE-RELATED"/>
    <property type="match status" value="1"/>
</dbReference>
<proteinExistence type="inferred from homology"/>
<evidence type="ECO:0000259" key="6">
    <source>
        <dbReference type="Pfam" id="PF02826"/>
    </source>
</evidence>
<evidence type="ECO:0000313" key="8">
    <source>
        <dbReference type="Proteomes" id="UP000248764"/>
    </source>
</evidence>
<evidence type="ECO:0000256" key="4">
    <source>
        <dbReference type="RuleBase" id="RU003719"/>
    </source>
</evidence>
<dbReference type="AlphaFoldDB" id="A0A2W2BQD0"/>
<dbReference type="InterPro" id="IPR029753">
    <property type="entry name" value="D-isomer_DH_CS"/>
</dbReference>
<evidence type="ECO:0000256" key="2">
    <source>
        <dbReference type="ARBA" id="ARBA00023002"/>
    </source>
</evidence>
<dbReference type="InterPro" id="IPR006139">
    <property type="entry name" value="D-isomer_2_OHA_DH_cat_dom"/>
</dbReference>
<dbReference type="InterPro" id="IPR036291">
    <property type="entry name" value="NAD(P)-bd_dom_sf"/>
</dbReference>
<dbReference type="InterPro" id="IPR006140">
    <property type="entry name" value="D-isomer_DH_NAD-bd"/>
</dbReference>
<evidence type="ECO:0000313" key="7">
    <source>
        <dbReference type="EMBL" id="PZF82564.1"/>
    </source>
</evidence>
<dbReference type="GO" id="GO:0005829">
    <property type="term" value="C:cytosol"/>
    <property type="evidence" value="ECO:0007669"/>
    <property type="project" value="TreeGrafter"/>
</dbReference>
<dbReference type="Pfam" id="PF02826">
    <property type="entry name" value="2-Hacid_dh_C"/>
    <property type="match status" value="1"/>
</dbReference>
<dbReference type="CDD" id="cd12167">
    <property type="entry name" value="2-Hacid_dh_8"/>
    <property type="match status" value="1"/>
</dbReference>
<dbReference type="RefSeq" id="WP_111255679.1">
    <property type="nucleotide sequence ID" value="NZ_POTW01000036.1"/>
</dbReference>
<feature type="domain" description="D-isomer specific 2-hydroxyacid dehydrogenase NAD-binding" evidence="6">
    <location>
        <begin position="148"/>
        <end position="313"/>
    </location>
</feature>
<dbReference type="PROSITE" id="PS00671">
    <property type="entry name" value="D_2_HYDROXYACID_DH_3"/>
    <property type="match status" value="1"/>
</dbReference>
<comment type="similarity">
    <text evidence="1 4">Belongs to the D-isomer specific 2-hydroxyacid dehydrogenase family.</text>
</comment>
<dbReference type="Gene3D" id="3.40.50.720">
    <property type="entry name" value="NAD(P)-binding Rossmann-like Domain"/>
    <property type="match status" value="2"/>
</dbReference>
<dbReference type="Pfam" id="PF00389">
    <property type="entry name" value="2-Hacid_dh"/>
    <property type="match status" value="1"/>
</dbReference>
<organism evidence="7 8">
    <name type="scientific">Jiangella anatolica</name>
    <dbReference type="NCBI Taxonomy" id="2670374"/>
    <lineage>
        <taxon>Bacteria</taxon>
        <taxon>Bacillati</taxon>
        <taxon>Actinomycetota</taxon>
        <taxon>Actinomycetes</taxon>
        <taxon>Jiangellales</taxon>
        <taxon>Jiangellaceae</taxon>
        <taxon>Jiangella</taxon>
    </lineage>
</organism>